<evidence type="ECO:0008006" key="3">
    <source>
        <dbReference type="Google" id="ProtNLM"/>
    </source>
</evidence>
<evidence type="ECO:0000313" key="1">
    <source>
        <dbReference type="EMBL" id="ORY27101.1"/>
    </source>
</evidence>
<organism evidence="1 2">
    <name type="scientific">Naematelia encephala</name>
    <dbReference type="NCBI Taxonomy" id="71784"/>
    <lineage>
        <taxon>Eukaryota</taxon>
        <taxon>Fungi</taxon>
        <taxon>Dikarya</taxon>
        <taxon>Basidiomycota</taxon>
        <taxon>Agaricomycotina</taxon>
        <taxon>Tremellomycetes</taxon>
        <taxon>Tremellales</taxon>
        <taxon>Naemateliaceae</taxon>
        <taxon>Naematelia</taxon>
    </lineage>
</organism>
<dbReference type="PANTHER" id="PTHR40780">
    <property type="entry name" value="DUF3669 DOMAIN-CONTAINING PROTEIN"/>
    <property type="match status" value="1"/>
</dbReference>
<dbReference type="Proteomes" id="UP000193986">
    <property type="component" value="Unassembled WGS sequence"/>
</dbReference>
<sequence length="373" mass="42434">MLASTLNRSLEVSISPPHRPADSELQLIAEGSFGQIFHWPQQTTVYKTVREDGHHLQLLREFECYSAASSIAHQPQAPGEFGIPRPWQYWQPIGIDQPGRIINAANSHLSVLSPRYEANRELSSRHLWSEFQLPTFTMDLIPSLHPVISQRYKLLFWAEKIRHTMSIRLLRLYFGRTNLPAVTISVQPGLKSDPPLDVSRYERLAEDLESYGIQMPTPQQVAAGMGQVLARLHWLVGINASDIELVLGGSPAHGVQLYAFDFNQCKQWLLPDALHTGSKSSARLTCDKYAEDTLSQAAKRLAILIFTQELYYPRPHQTGLYEHFKDGYMGTIEAGRDNWAAYAKEVQSAADCFFEEYERLDAEKQARTNRLKR</sequence>
<dbReference type="OrthoDB" id="2993351at2759"/>
<accession>A0A1Y2AX07</accession>
<proteinExistence type="predicted"/>
<name>A0A1Y2AX07_9TREE</name>
<evidence type="ECO:0000313" key="2">
    <source>
        <dbReference type="Proteomes" id="UP000193986"/>
    </source>
</evidence>
<keyword evidence="2" id="KW-1185">Reference proteome</keyword>
<protein>
    <recommendedName>
        <fullName evidence="3">DUF3669 domain-containing protein</fullName>
    </recommendedName>
</protein>
<gene>
    <name evidence="1" type="ORF">BCR39DRAFT_539259</name>
</gene>
<dbReference type="AlphaFoldDB" id="A0A1Y2AX07"/>
<dbReference type="InParanoid" id="A0A1Y2AX07"/>
<dbReference type="PANTHER" id="PTHR40780:SF2">
    <property type="entry name" value="DUF3669 DOMAIN-CONTAINING PROTEIN"/>
    <property type="match status" value="1"/>
</dbReference>
<reference evidence="1 2" key="1">
    <citation type="submission" date="2016-07" db="EMBL/GenBank/DDBJ databases">
        <title>Pervasive Adenine N6-methylation of Active Genes in Fungi.</title>
        <authorList>
            <consortium name="DOE Joint Genome Institute"/>
            <person name="Mondo S.J."/>
            <person name="Dannebaum R.O."/>
            <person name="Kuo R.C."/>
            <person name="Labutti K."/>
            <person name="Haridas S."/>
            <person name="Kuo A."/>
            <person name="Salamov A."/>
            <person name="Ahrendt S.R."/>
            <person name="Lipzen A."/>
            <person name="Sullivan W."/>
            <person name="Andreopoulos W.B."/>
            <person name="Clum A."/>
            <person name="Lindquist E."/>
            <person name="Daum C."/>
            <person name="Ramamoorthy G.K."/>
            <person name="Gryganskyi A."/>
            <person name="Culley D."/>
            <person name="Magnuson J.K."/>
            <person name="James T.Y."/>
            <person name="O'Malley M.A."/>
            <person name="Stajich J.E."/>
            <person name="Spatafora J.W."/>
            <person name="Visel A."/>
            <person name="Grigoriev I.V."/>
        </authorList>
    </citation>
    <scope>NUCLEOTIDE SEQUENCE [LARGE SCALE GENOMIC DNA]</scope>
    <source>
        <strain evidence="1 2">68-887.2</strain>
    </source>
</reference>
<dbReference type="EMBL" id="MCFC01000041">
    <property type="protein sequence ID" value="ORY27101.1"/>
    <property type="molecule type" value="Genomic_DNA"/>
</dbReference>
<comment type="caution">
    <text evidence="1">The sequence shown here is derived from an EMBL/GenBank/DDBJ whole genome shotgun (WGS) entry which is preliminary data.</text>
</comment>